<dbReference type="RefSeq" id="WP_036279794.1">
    <property type="nucleotide sequence ID" value="NZ_CP014476.1"/>
</dbReference>
<evidence type="ECO:0000256" key="6">
    <source>
        <dbReference type="ARBA" id="ARBA00023033"/>
    </source>
</evidence>
<comment type="similarity">
    <text evidence="1 8">Belongs to the cytochrome P450 family.</text>
</comment>
<evidence type="ECO:0000256" key="5">
    <source>
        <dbReference type="ARBA" id="ARBA00023004"/>
    </source>
</evidence>
<evidence type="ECO:0000313" key="9">
    <source>
        <dbReference type="EMBL" id="AMK77899.1"/>
    </source>
</evidence>
<keyword evidence="2 7" id="KW-0349">Heme</keyword>
<comment type="cofactor">
    <cofactor evidence="7">
        <name>heme</name>
        <dbReference type="ChEBI" id="CHEBI:30413"/>
    </cofactor>
</comment>
<keyword evidence="5 7" id="KW-0408">Iron</keyword>
<evidence type="ECO:0000256" key="7">
    <source>
        <dbReference type="PIRSR" id="PIRSR602403-1"/>
    </source>
</evidence>
<name>A0A126T737_9GAMM</name>
<protein>
    <submittedName>
        <fullName evidence="9">Cytochrome P450</fullName>
    </submittedName>
</protein>
<dbReference type="SUPFAM" id="SSF48264">
    <property type="entry name" value="Cytochrome P450"/>
    <property type="match status" value="1"/>
</dbReference>
<sequence length="454" mass="51396">MANSTLQIHPEKPSLPEHSVIMPMAQLIWRPLATLARIHSKYGELVLGRLFGRKILFVSTPEHIEQIFNLEGKGLLSRDFLYDAKKVLFGDGLVNSGSEVWSRQRRLMQPLFTKEAVKNYELIMIEEAAAVANQLKKAADSPINLTTELKNLIQRIFIRILLGKSVDSLSNSAELIKVIEIIRQELPVQLGSEIIFGSRLKRFIPLKSRRYHAAVDYLKAFIRQEIAEKQENPGQDLISQLIQSGDRATGYTMPAELLQDEAVNLFFAGQETTINTLLWFFYLTGKHAEVRNKIAAEIRQLPDGPLNAAHLSQLSYTKAALNETLRLYPPTSALSTQTVQDIELGSYNIPKGTTVLLSMHTTHHNPRLWDKPEEFNPNRFLETATPERHKYAFFPFGGGVHNCIGKHFAELEMLLVIASFIREFTFETDITVKEAFSITLKPDRPIVGRVEPIS</sequence>
<dbReference type="GO" id="GO:0016705">
    <property type="term" value="F:oxidoreductase activity, acting on paired donors, with incorporation or reduction of molecular oxygen"/>
    <property type="evidence" value="ECO:0007669"/>
    <property type="project" value="InterPro"/>
</dbReference>
<reference evidence="9 10" key="1">
    <citation type="journal article" date="2015" name="Environ. Microbiol.">
        <title>Methane oxidation coupled to nitrate reduction under hypoxia by the Gammaproteobacterium Methylomonas denitrificans, sp. nov. type strain FJG1.</title>
        <authorList>
            <person name="Kits K.D."/>
            <person name="Klotz M.G."/>
            <person name="Stein L.Y."/>
        </authorList>
    </citation>
    <scope>NUCLEOTIDE SEQUENCE [LARGE SCALE GENOMIC DNA]</scope>
    <source>
        <strain evidence="9 10">FJG1</strain>
    </source>
</reference>
<evidence type="ECO:0000256" key="4">
    <source>
        <dbReference type="ARBA" id="ARBA00023002"/>
    </source>
</evidence>
<dbReference type="STRING" id="1538553.JT25_015675"/>
<dbReference type="PANTHER" id="PTHR24291">
    <property type="entry name" value="CYTOCHROME P450 FAMILY 4"/>
    <property type="match status" value="1"/>
</dbReference>
<dbReference type="PRINTS" id="PR00465">
    <property type="entry name" value="EP450IV"/>
</dbReference>
<gene>
    <name evidence="9" type="ORF">JT25_015675</name>
</gene>
<dbReference type="InterPro" id="IPR002403">
    <property type="entry name" value="Cyt_P450_E_grp-IV"/>
</dbReference>
<feature type="binding site" description="axial binding residue" evidence="7">
    <location>
        <position position="403"/>
    </location>
    <ligand>
        <name>heme</name>
        <dbReference type="ChEBI" id="CHEBI:30413"/>
    </ligand>
    <ligandPart>
        <name>Fe</name>
        <dbReference type="ChEBI" id="CHEBI:18248"/>
    </ligandPart>
</feature>
<evidence type="ECO:0000256" key="3">
    <source>
        <dbReference type="ARBA" id="ARBA00022723"/>
    </source>
</evidence>
<evidence type="ECO:0000313" key="10">
    <source>
        <dbReference type="Proteomes" id="UP000030512"/>
    </source>
</evidence>
<evidence type="ECO:0000256" key="8">
    <source>
        <dbReference type="RuleBase" id="RU000461"/>
    </source>
</evidence>
<dbReference type="AlphaFoldDB" id="A0A126T737"/>
<dbReference type="Proteomes" id="UP000030512">
    <property type="component" value="Chromosome"/>
</dbReference>
<dbReference type="InterPro" id="IPR017972">
    <property type="entry name" value="Cyt_P450_CS"/>
</dbReference>
<dbReference type="Pfam" id="PF00067">
    <property type="entry name" value="p450"/>
    <property type="match status" value="1"/>
</dbReference>
<keyword evidence="4 8" id="KW-0560">Oxidoreductase</keyword>
<dbReference type="GO" id="GO:0004497">
    <property type="term" value="F:monooxygenase activity"/>
    <property type="evidence" value="ECO:0007669"/>
    <property type="project" value="UniProtKB-KW"/>
</dbReference>
<dbReference type="PRINTS" id="PR00385">
    <property type="entry name" value="P450"/>
</dbReference>
<dbReference type="InterPro" id="IPR001128">
    <property type="entry name" value="Cyt_P450"/>
</dbReference>
<dbReference type="PROSITE" id="PS00086">
    <property type="entry name" value="CYTOCHROME_P450"/>
    <property type="match status" value="1"/>
</dbReference>
<dbReference type="InterPro" id="IPR036396">
    <property type="entry name" value="Cyt_P450_sf"/>
</dbReference>
<accession>A0A126T737</accession>
<dbReference type="PANTHER" id="PTHR24291:SF50">
    <property type="entry name" value="BIFUNCTIONAL ALBAFLAVENONE MONOOXYGENASE_TERPENE SYNTHASE"/>
    <property type="match status" value="1"/>
</dbReference>
<evidence type="ECO:0000256" key="1">
    <source>
        <dbReference type="ARBA" id="ARBA00010617"/>
    </source>
</evidence>
<dbReference type="GO" id="GO:0005506">
    <property type="term" value="F:iron ion binding"/>
    <property type="evidence" value="ECO:0007669"/>
    <property type="project" value="InterPro"/>
</dbReference>
<dbReference type="GO" id="GO:0020037">
    <property type="term" value="F:heme binding"/>
    <property type="evidence" value="ECO:0007669"/>
    <property type="project" value="InterPro"/>
</dbReference>
<keyword evidence="10" id="KW-1185">Reference proteome</keyword>
<evidence type="ECO:0000256" key="2">
    <source>
        <dbReference type="ARBA" id="ARBA00022617"/>
    </source>
</evidence>
<keyword evidence="6 8" id="KW-0503">Monooxygenase</keyword>
<dbReference type="EMBL" id="CP014476">
    <property type="protein sequence ID" value="AMK77899.1"/>
    <property type="molecule type" value="Genomic_DNA"/>
</dbReference>
<dbReference type="OrthoDB" id="9764248at2"/>
<keyword evidence="3 7" id="KW-0479">Metal-binding</keyword>
<dbReference type="KEGG" id="mdn:JT25_015675"/>
<dbReference type="InterPro" id="IPR050196">
    <property type="entry name" value="Cytochrome_P450_Monoox"/>
</dbReference>
<organism evidence="9 10">
    <name type="scientific">Methylomonas denitrificans</name>
    <dbReference type="NCBI Taxonomy" id="1538553"/>
    <lineage>
        <taxon>Bacteria</taxon>
        <taxon>Pseudomonadati</taxon>
        <taxon>Pseudomonadota</taxon>
        <taxon>Gammaproteobacteria</taxon>
        <taxon>Methylococcales</taxon>
        <taxon>Methylococcaceae</taxon>
        <taxon>Methylomonas</taxon>
    </lineage>
</organism>
<proteinExistence type="inferred from homology"/>
<dbReference type="Gene3D" id="1.10.630.10">
    <property type="entry name" value="Cytochrome P450"/>
    <property type="match status" value="1"/>
</dbReference>